<evidence type="ECO:0000313" key="2">
    <source>
        <dbReference type="EMBL" id="MEV0710012.1"/>
    </source>
</evidence>
<comment type="caution">
    <text evidence="2">The sequence shown here is derived from an EMBL/GenBank/DDBJ whole genome shotgun (WGS) entry which is preliminary data.</text>
</comment>
<dbReference type="EMBL" id="JBFAKC010000009">
    <property type="protein sequence ID" value="MEV0710012.1"/>
    <property type="molecule type" value="Genomic_DNA"/>
</dbReference>
<protein>
    <submittedName>
        <fullName evidence="2">Uncharacterized protein</fullName>
    </submittedName>
</protein>
<feature type="compositionally biased region" description="Polar residues" evidence="1">
    <location>
        <begin position="27"/>
        <end position="39"/>
    </location>
</feature>
<sequence length="46" mass="4581">MTRFTGRSAIVADAAPTGGAPYAPARSDQTCSNTGQISDGRQGAPA</sequence>
<organism evidence="2 3">
    <name type="scientific">Nocardia aurea</name>
    <dbReference type="NCBI Taxonomy" id="2144174"/>
    <lineage>
        <taxon>Bacteria</taxon>
        <taxon>Bacillati</taxon>
        <taxon>Actinomycetota</taxon>
        <taxon>Actinomycetes</taxon>
        <taxon>Mycobacteriales</taxon>
        <taxon>Nocardiaceae</taxon>
        <taxon>Nocardia</taxon>
    </lineage>
</organism>
<keyword evidence="3" id="KW-1185">Reference proteome</keyword>
<gene>
    <name evidence="2" type="ORF">AB0I48_20820</name>
</gene>
<proteinExistence type="predicted"/>
<dbReference type="RefSeq" id="WP_357785791.1">
    <property type="nucleotide sequence ID" value="NZ_JBFAKC010000009.1"/>
</dbReference>
<feature type="compositionally biased region" description="Low complexity" evidence="1">
    <location>
        <begin position="12"/>
        <end position="25"/>
    </location>
</feature>
<accession>A0ABV3FX56</accession>
<feature type="region of interest" description="Disordered" evidence="1">
    <location>
        <begin position="1"/>
        <end position="46"/>
    </location>
</feature>
<evidence type="ECO:0000256" key="1">
    <source>
        <dbReference type="SAM" id="MobiDB-lite"/>
    </source>
</evidence>
<evidence type="ECO:0000313" key="3">
    <source>
        <dbReference type="Proteomes" id="UP001551695"/>
    </source>
</evidence>
<name>A0ABV3FX56_9NOCA</name>
<dbReference type="Proteomes" id="UP001551695">
    <property type="component" value="Unassembled WGS sequence"/>
</dbReference>
<reference evidence="2 3" key="1">
    <citation type="submission" date="2024-06" db="EMBL/GenBank/DDBJ databases">
        <title>The Natural Products Discovery Center: Release of the First 8490 Sequenced Strains for Exploring Actinobacteria Biosynthetic Diversity.</title>
        <authorList>
            <person name="Kalkreuter E."/>
            <person name="Kautsar S.A."/>
            <person name="Yang D."/>
            <person name="Bader C.D."/>
            <person name="Teijaro C.N."/>
            <person name="Fluegel L."/>
            <person name="Davis C.M."/>
            <person name="Simpson J.R."/>
            <person name="Lauterbach L."/>
            <person name="Steele A.D."/>
            <person name="Gui C."/>
            <person name="Meng S."/>
            <person name="Li G."/>
            <person name="Viehrig K."/>
            <person name="Ye F."/>
            <person name="Su P."/>
            <person name="Kiefer A.F."/>
            <person name="Nichols A."/>
            <person name="Cepeda A.J."/>
            <person name="Yan W."/>
            <person name="Fan B."/>
            <person name="Jiang Y."/>
            <person name="Adhikari A."/>
            <person name="Zheng C.-J."/>
            <person name="Schuster L."/>
            <person name="Cowan T.M."/>
            <person name="Smanski M.J."/>
            <person name="Chevrette M.G."/>
            <person name="De Carvalho L.P.S."/>
            <person name="Shen B."/>
        </authorList>
    </citation>
    <scope>NUCLEOTIDE SEQUENCE [LARGE SCALE GENOMIC DNA]</scope>
    <source>
        <strain evidence="2 3">NPDC050403</strain>
    </source>
</reference>